<organism evidence="2 3">
    <name type="scientific">Gossypium arboreum</name>
    <name type="common">Tree cotton</name>
    <name type="synonym">Gossypium nanking</name>
    <dbReference type="NCBI Taxonomy" id="29729"/>
    <lineage>
        <taxon>Eukaryota</taxon>
        <taxon>Viridiplantae</taxon>
        <taxon>Streptophyta</taxon>
        <taxon>Embryophyta</taxon>
        <taxon>Tracheophyta</taxon>
        <taxon>Spermatophyta</taxon>
        <taxon>Magnoliopsida</taxon>
        <taxon>eudicotyledons</taxon>
        <taxon>Gunneridae</taxon>
        <taxon>Pentapetalae</taxon>
        <taxon>rosids</taxon>
        <taxon>malvids</taxon>
        <taxon>Malvales</taxon>
        <taxon>Malvaceae</taxon>
        <taxon>Malvoideae</taxon>
        <taxon>Gossypium</taxon>
    </lineage>
</organism>
<name>A0ABR0QA72_GOSAR</name>
<dbReference type="Proteomes" id="UP001358586">
    <property type="component" value="Chromosome 4"/>
</dbReference>
<feature type="compositionally biased region" description="Acidic residues" evidence="1">
    <location>
        <begin position="57"/>
        <end position="67"/>
    </location>
</feature>
<feature type="compositionally biased region" description="Basic and acidic residues" evidence="1">
    <location>
        <begin position="75"/>
        <end position="100"/>
    </location>
</feature>
<feature type="region of interest" description="Disordered" evidence="1">
    <location>
        <begin position="36"/>
        <end position="116"/>
    </location>
</feature>
<keyword evidence="3" id="KW-1185">Reference proteome</keyword>
<evidence type="ECO:0000313" key="3">
    <source>
        <dbReference type="Proteomes" id="UP001358586"/>
    </source>
</evidence>
<dbReference type="EMBL" id="JARKNE010000004">
    <property type="protein sequence ID" value="KAK5836229.1"/>
    <property type="molecule type" value="Genomic_DNA"/>
</dbReference>
<proteinExistence type="predicted"/>
<comment type="caution">
    <text evidence="2">The sequence shown here is derived from an EMBL/GenBank/DDBJ whole genome shotgun (WGS) entry which is preliminary data.</text>
</comment>
<gene>
    <name evidence="2" type="ORF">PVK06_011999</name>
</gene>
<accession>A0ABR0QA72</accession>
<reference evidence="2 3" key="1">
    <citation type="submission" date="2023-03" db="EMBL/GenBank/DDBJ databases">
        <title>WGS of Gossypium arboreum.</title>
        <authorList>
            <person name="Yu D."/>
        </authorList>
    </citation>
    <scope>NUCLEOTIDE SEQUENCE [LARGE SCALE GENOMIC DNA]</scope>
    <source>
        <tissue evidence="2">Leaf</tissue>
    </source>
</reference>
<protein>
    <submittedName>
        <fullName evidence="2">Uncharacterized protein</fullName>
    </submittedName>
</protein>
<evidence type="ECO:0000256" key="1">
    <source>
        <dbReference type="SAM" id="MobiDB-lite"/>
    </source>
</evidence>
<sequence>MCANILVHNNEVTISNKGVIMKSIVLHFLGKDIPRPSGLASTLSPLPEAPHTFPEILYDDDEDDEEPATTHKRTKEPTSVEESTKFVHLDSDKEDDDRQHTFTPTTTTKNHNPRHQ</sequence>
<evidence type="ECO:0000313" key="2">
    <source>
        <dbReference type="EMBL" id="KAK5836229.1"/>
    </source>
</evidence>